<feature type="region of interest" description="Disordered" evidence="1">
    <location>
        <begin position="1"/>
        <end position="21"/>
    </location>
</feature>
<comment type="caution">
    <text evidence="2">The sequence shown here is derived from an EMBL/GenBank/DDBJ whole genome shotgun (WGS) entry which is preliminary data.</text>
</comment>
<keyword evidence="3" id="KW-1185">Reference proteome</keyword>
<evidence type="ECO:0000313" key="2">
    <source>
        <dbReference type="EMBL" id="KAK9395498.1"/>
    </source>
</evidence>
<dbReference type="Proteomes" id="UP001474421">
    <property type="component" value="Unassembled WGS sequence"/>
</dbReference>
<name>A0AAW1B0H8_CROAD</name>
<evidence type="ECO:0000313" key="3">
    <source>
        <dbReference type="Proteomes" id="UP001474421"/>
    </source>
</evidence>
<proteinExistence type="predicted"/>
<dbReference type="EMBL" id="JAOTOJ010000009">
    <property type="protein sequence ID" value="KAK9395498.1"/>
    <property type="molecule type" value="Genomic_DNA"/>
</dbReference>
<reference evidence="2 3" key="1">
    <citation type="journal article" date="2024" name="Proc. Natl. Acad. Sci. U.S.A.">
        <title>The genetic regulatory architecture and epigenomic basis for age-related changes in rattlesnake venom.</title>
        <authorList>
            <person name="Hogan M.P."/>
            <person name="Holding M.L."/>
            <person name="Nystrom G.S."/>
            <person name="Colston T.J."/>
            <person name="Bartlett D.A."/>
            <person name="Mason A.J."/>
            <person name="Ellsworth S.A."/>
            <person name="Rautsaw R.M."/>
            <person name="Lawrence K.C."/>
            <person name="Strickland J.L."/>
            <person name="He B."/>
            <person name="Fraser P."/>
            <person name="Margres M.J."/>
            <person name="Gilbert D.M."/>
            <person name="Gibbs H.L."/>
            <person name="Parkinson C.L."/>
            <person name="Rokyta D.R."/>
        </authorList>
    </citation>
    <scope>NUCLEOTIDE SEQUENCE [LARGE SCALE GENOMIC DNA]</scope>
    <source>
        <strain evidence="2">DRR0105</strain>
    </source>
</reference>
<gene>
    <name evidence="2" type="ORF">NXF25_018859</name>
</gene>
<sequence>MQNKMLQKQTSPYGVRGQNQI</sequence>
<evidence type="ECO:0000256" key="1">
    <source>
        <dbReference type="SAM" id="MobiDB-lite"/>
    </source>
</evidence>
<accession>A0AAW1B0H8</accession>
<dbReference type="AlphaFoldDB" id="A0AAW1B0H8"/>
<organism evidence="2 3">
    <name type="scientific">Crotalus adamanteus</name>
    <name type="common">Eastern diamondback rattlesnake</name>
    <dbReference type="NCBI Taxonomy" id="8729"/>
    <lineage>
        <taxon>Eukaryota</taxon>
        <taxon>Metazoa</taxon>
        <taxon>Chordata</taxon>
        <taxon>Craniata</taxon>
        <taxon>Vertebrata</taxon>
        <taxon>Euteleostomi</taxon>
        <taxon>Lepidosauria</taxon>
        <taxon>Squamata</taxon>
        <taxon>Bifurcata</taxon>
        <taxon>Unidentata</taxon>
        <taxon>Episquamata</taxon>
        <taxon>Toxicofera</taxon>
        <taxon>Serpentes</taxon>
        <taxon>Colubroidea</taxon>
        <taxon>Viperidae</taxon>
        <taxon>Crotalinae</taxon>
        <taxon>Crotalus</taxon>
    </lineage>
</organism>
<protein>
    <submittedName>
        <fullName evidence="2">Uncharacterized protein</fullName>
    </submittedName>
</protein>